<evidence type="ECO:0000313" key="2">
    <source>
        <dbReference type="EMBL" id="KRN30810.1"/>
    </source>
</evidence>
<proteinExistence type="predicted"/>
<protein>
    <submittedName>
        <fullName evidence="2">Uncharacterized protein</fullName>
    </submittedName>
</protein>
<name>A0A0R2G035_9LACO</name>
<comment type="caution">
    <text evidence="2">The sequence shown here is derived from an EMBL/GenBank/DDBJ whole genome shotgun (WGS) entry which is preliminary data.</text>
</comment>
<keyword evidence="1" id="KW-1133">Transmembrane helix</keyword>
<dbReference type="OrthoDB" id="4404008at2"/>
<dbReference type="InParanoid" id="A0A0R2G035"/>
<feature type="transmembrane region" description="Helical" evidence="1">
    <location>
        <begin position="31"/>
        <end position="54"/>
    </location>
</feature>
<keyword evidence="1" id="KW-0472">Membrane</keyword>
<evidence type="ECO:0000256" key="1">
    <source>
        <dbReference type="SAM" id="Phobius"/>
    </source>
</evidence>
<reference evidence="2 3" key="1">
    <citation type="journal article" date="2015" name="Genome Announc.">
        <title>Expanding the biotechnology potential of lactobacilli through comparative genomics of 213 strains and associated genera.</title>
        <authorList>
            <person name="Sun Z."/>
            <person name="Harris H.M."/>
            <person name="McCann A."/>
            <person name="Guo C."/>
            <person name="Argimon S."/>
            <person name="Zhang W."/>
            <person name="Yang X."/>
            <person name="Jeffery I.B."/>
            <person name="Cooney J.C."/>
            <person name="Kagawa T.F."/>
            <person name="Liu W."/>
            <person name="Song Y."/>
            <person name="Salvetti E."/>
            <person name="Wrobel A."/>
            <person name="Rasinkangas P."/>
            <person name="Parkhill J."/>
            <person name="Rea M.C."/>
            <person name="O'Sullivan O."/>
            <person name="Ritari J."/>
            <person name="Douillard F.P."/>
            <person name="Paul Ross R."/>
            <person name="Yang R."/>
            <person name="Briner A.E."/>
            <person name="Felis G.E."/>
            <person name="de Vos W.M."/>
            <person name="Barrangou R."/>
            <person name="Klaenhammer T.R."/>
            <person name="Caufield P.W."/>
            <person name="Cui Y."/>
            <person name="Zhang H."/>
            <person name="O'Toole P.W."/>
        </authorList>
    </citation>
    <scope>NUCLEOTIDE SEQUENCE [LARGE SCALE GENOMIC DNA]</scope>
    <source>
        <strain evidence="2 3">DSM 20190</strain>
    </source>
</reference>
<organism evidence="2 3">
    <name type="scientific">Weissella halotolerans DSM 20190</name>
    <dbReference type="NCBI Taxonomy" id="1123500"/>
    <lineage>
        <taxon>Bacteria</taxon>
        <taxon>Bacillati</taxon>
        <taxon>Bacillota</taxon>
        <taxon>Bacilli</taxon>
        <taxon>Lactobacillales</taxon>
        <taxon>Lactobacillaceae</taxon>
        <taxon>Weissella</taxon>
    </lineage>
</organism>
<feature type="transmembrane region" description="Helical" evidence="1">
    <location>
        <begin position="66"/>
        <end position="88"/>
    </location>
</feature>
<gene>
    <name evidence="2" type="ORF">IV68_GL001237</name>
</gene>
<dbReference type="AlphaFoldDB" id="A0A0R2G035"/>
<keyword evidence="1" id="KW-0812">Transmembrane</keyword>
<feature type="transmembrane region" description="Helical" evidence="1">
    <location>
        <begin position="142"/>
        <end position="165"/>
    </location>
</feature>
<evidence type="ECO:0000313" key="3">
    <source>
        <dbReference type="Proteomes" id="UP000051296"/>
    </source>
</evidence>
<sequence length="170" mass="19493">MAMIIIAGLFLLIGYLSGSYSDRFLFLKASLALLVMLVLAFFAIVMATVINYLVVVKLLGQNMDAFTFGVMDILLAGVFNFFFVRFVFRLTRNDSTLIELEEYYIQWTTIFFTLYQFFTSSPSNMENVRKLSLSTRVLNIDLLNIIILPVLLVSWIAIAMTKVYLKDHHS</sequence>
<accession>A0A0R2G035</accession>
<dbReference type="Proteomes" id="UP000051296">
    <property type="component" value="Unassembled WGS sequence"/>
</dbReference>
<dbReference type="RefSeq" id="WP_027694586.1">
    <property type="nucleotide sequence ID" value="NZ_ATUU01000005.1"/>
</dbReference>
<dbReference type="eggNOG" id="ENOG5034049">
    <property type="taxonomic scope" value="Bacteria"/>
</dbReference>
<keyword evidence="3" id="KW-1185">Reference proteome</keyword>
<dbReference type="EMBL" id="JQAX01000005">
    <property type="protein sequence ID" value="KRN30810.1"/>
    <property type="molecule type" value="Genomic_DNA"/>
</dbReference>
<dbReference type="PATRIC" id="fig|1123500.6.peg.1236"/>